<dbReference type="EMBL" id="DF847819">
    <property type="protein sequence ID" value="GAT52639.1"/>
    <property type="molecule type" value="Genomic_DNA"/>
</dbReference>
<evidence type="ECO:0000256" key="4">
    <source>
        <dbReference type="ARBA" id="ARBA00023157"/>
    </source>
</evidence>
<evidence type="ECO:0000313" key="7">
    <source>
        <dbReference type="EMBL" id="GAT52639.1"/>
    </source>
</evidence>
<gene>
    <name evidence="7" type="ORF">MCHLO_09674</name>
</gene>
<keyword evidence="8" id="KW-1185">Reference proteome</keyword>
<evidence type="ECO:0000313" key="8">
    <source>
        <dbReference type="Proteomes" id="UP000815677"/>
    </source>
</evidence>
<evidence type="ECO:0000256" key="1">
    <source>
        <dbReference type="ARBA" id="ARBA00004613"/>
    </source>
</evidence>
<evidence type="ECO:0000256" key="5">
    <source>
        <dbReference type="SAM" id="SignalP"/>
    </source>
</evidence>
<proteinExistence type="predicted"/>
<dbReference type="Pfam" id="PF05730">
    <property type="entry name" value="CFEM"/>
    <property type="match status" value="1"/>
</dbReference>
<name>A0ABQ0LNF8_MYCCL</name>
<feature type="signal peptide" evidence="5">
    <location>
        <begin position="1"/>
        <end position="19"/>
    </location>
</feature>
<comment type="subcellular location">
    <subcellularLocation>
        <location evidence="1">Secreted</location>
    </subcellularLocation>
</comment>
<evidence type="ECO:0000259" key="6">
    <source>
        <dbReference type="PROSITE" id="PS52012"/>
    </source>
</evidence>
<dbReference type="InterPro" id="IPR008427">
    <property type="entry name" value="Extracellular_membr_CFEM_dom"/>
</dbReference>
<evidence type="ECO:0000256" key="3">
    <source>
        <dbReference type="ARBA" id="ARBA00022729"/>
    </source>
</evidence>
<feature type="domain" description="CFEM" evidence="6">
    <location>
        <begin position="27"/>
        <end position="141"/>
    </location>
</feature>
<sequence length="195" mass="18328">MHFSTVVLSLLAPVTLVSAASTSAASKSVAATGSLTASASSASESASLSSLTPCVLGCLTPAAAQSECLTFTNVTCVCTNADFQYKATTCLQAECSASEMTAALAMQSAECGAESLSATGKPTDTAPFLPSNSAADISASGGVSGGASASGSAAASAAATSKDAKSGAVTVGGPGAGLAIIAATFAAAIGGALVL</sequence>
<organism evidence="7 8">
    <name type="scientific">Mycena chlorophos</name>
    <name type="common">Agaric fungus</name>
    <name type="synonym">Agaricus chlorophos</name>
    <dbReference type="NCBI Taxonomy" id="658473"/>
    <lineage>
        <taxon>Eukaryota</taxon>
        <taxon>Fungi</taxon>
        <taxon>Dikarya</taxon>
        <taxon>Basidiomycota</taxon>
        <taxon>Agaricomycotina</taxon>
        <taxon>Agaricomycetes</taxon>
        <taxon>Agaricomycetidae</taxon>
        <taxon>Agaricales</taxon>
        <taxon>Marasmiineae</taxon>
        <taxon>Mycenaceae</taxon>
        <taxon>Mycena</taxon>
    </lineage>
</organism>
<keyword evidence="3 5" id="KW-0732">Signal</keyword>
<keyword evidence="4" id="KW-1015">Disulfide bond</keyword>
<accession>A0ABQ0LNF8</accession>
<dbReference type="Proteomes" id="UP000815677">
    <property type="component" value="Unassembled WGS sequence"/>
</dbReference>
<protein>
    <recommendedName>
        <fullName evidence="6">CFEM domain-containing protein</fullName>
    </recommendedName>
</protein>
<keyword evidence="2" id="KW-0964">Secreted</keyword>
<feature type="chain" id="PRO_5047403097" description="CFEM domain-containing protein" evidence="5">
    <location>
        <begin position="20"/>
        <end position="195"/>
    </location>
</feature>
<dbReference type="PROSITE" id="PS52012">
    <property type="entry name" value="CFEM"/>
    <property type="match status" value="1"/>
</dbReference>
<reference evidence="7" key="1">
    <citation type="submission" date="2014-09" db="EMBL/GenBank/DDBJ databases">
        <title>Genome sequence of the luminous mushroom Mycena chlorophos for searching fungal bioluminescence genes.</title>
        <authorList>
            <person name="Tanaka Y."/>
            <person name="Kasuga D."/>
            <person name="Oba Y."/>
            <person name="Hase S."/>
            <person name="Sato K."/>
            <person name="Oba Y."/>
            <person name="Sakakibara Y."/>
        </authorList>
    </citation>
    <scope>NUCLEOTIDE SEQUENCE</scope>
</reference>
<evidence type="ECO:0000256" key="2">
    <source>
        <dbReference type="ARBA" id="ARBA00022525"/>
    </source>
</evidence>